<evidence type="ECO:0000256" key="3">
    <source>
        <dbReference type="SAM" id="MobiDB-lite"/>
    </source>
</evidence>
<protein>
    <recommendedName>
        <fullName evidence="4">GRIP domain-containing protein</fullName>
    </recommendedName>
</protein>
<dbReference type="OrthoDB" id="1926336at2759"/>
<evidence type="ECO:0000259" key="4">
    <source>
        <dbReference type="PROSITE" id="PS50913"/>
    </source>
</evidence>
<dbReference type="PANTHER" id="PTHR32083:SF48">
    <property type="entry name" value="TRANS-GOLGI NETWORK-LOCALIZED SYP41-INTERACTING PROTEIN 1"/>
    <property type="match status" value="1"/>
</dbReference>
<feature type="compositionally biased region" description="Low complexity" evidence="3">
    <location>
        <begin position="866"/>
        <end position="881"/>
    </location>
</feature>
<proteinExistence type="predicted"/>
<evidence type="ECO:0000313" key="5">
    <source>
        <dbReference type="EMBL" id="KAF9512892.1"/>
    </source>
</evidence>
<accession>A0A9P6AVW3</accession>
<name>A0A9P6AVW3_9AGAM</name>
<gene>
    <name evidence="5" type="ORF">BS47DRAFT_1344837</name>
</gene>
<feature type="region of interest" description="Disordered" evidence="3">
    <location>
        <begin position="25"/>
        <end position="61"/>
    </location>
</feature>
<sequence length="939" mass="103923">MFSQLTKRIQDGIEAVEHIAQSGVPATGHASSANAEHPSLAGTEHIPSLSEEGTRSGILSSPSLAESAFSSIRRSFTIPGMASPSPDPIRLRSPSKQRTIEHGLEPVKRSGSTSLEDRLRASFAIGEASIPPSPKHEPVSLTPSTQSESIPDVLMDDPANIPLPPSPPSHPVPLPIEPVVPRPESVDVDPLPPNPPLDLSHSDFSPQHLDGPSDQAPPLFLPIDNVSSRAPTLPVNPVPSNAQTNVEPSIDETPIHRALNQPRIPALSLGTLPENELVEAPNGHLPSQNSHDPTAERLRLVEQRFIDVSASFKRLRAERTAADDVLRSHTPLQSISDIDALQAYLIAISSAAATATEDVKKLSAQLHQQNERMEELRDTHRLEGVSRSAQVDKLEKQQGESNALLAATESKLSSTSTELERVKSENTAIRAEFDKARKTAKEDEDTLRVEVEKAQRTARDEEEKRTKAISLLKTVRLKSVKTEKDLDEVMQERALFRGEVAKERDAHKAELAKLESEVEKIRIDKGKDLTRLKAQFDAELAAAKNRLEKEAATQKSQFELDAITLKATHTQELTSKSNRISQLEASLQSLSQERDSLFDQLQLRQAEVESSQYHLESLENQSAELRHLLREATDRASALSDELLDSQRLVGAASANGSDHGATAAKNIVAEVEKRYESKISDLRQRMMMLEGERSDAEEEWSRNLAERSKEIDRLRNELATKDGLQSAEMGQKAVTEELVHSLQAELQSAKDEKQAMGKELALSKAAFEQTKETENLIRLEHAQYIQRVSLLEKEMGEVQNREVLLRASNKTLREELRKVQTSAALLERQRNPGVGYWAQSNQSRTNILQQDIVPGSTSISDSPRRSGSPQPSSPAQSVFSDNGSPIVKPTEEDVNLEYLRNIILQFLEHKEMRPSLVRVMSVILRFTPAETRRLVSKV</sequence>
<evidence type="ECO:0000313" key="6">
    <source>
        <dbReference type="Proteomes" id="UP000886523"/>
    </source>
</evidence>
<evidence type="ECO:0000256" key="1">
    <source>
        <dbReference type="ARBA" id="ARBA00023054"/>
    </source>
</evidence>
<dbReference type="AlphaFoldDB" id="A0A9P6AVW3"/>
<keyword evidence="1 2" id="KW-0175">Coiled coil</keyword>
<dbReference type="EMBL" id="MU128980">
    <property type="protein sequence ID" value="KAF9512892.1"/>
    <property type="molecule type" value="Genomic_DNA"/>
</dbReference>
<feature type="domain" description="GRIP" evidence="4">
    <location>
        <begin position="890"/>
        <end position="938"/>
    </location>
</feature>
<dbReference type="Proteomes" id="UP000886523">
    <property type="component" value="Unassembled WGS sequence"/>
</dbReference>
<comment type="caution">
    <text evidence="5">The sequence shown here is derived from an EMBL/GenBank/DDBJ whole genome shotgun (WGS) entry which is preliminary data.</text>
</comment>
<feature type="coiled-coil region" evidence="2">
    <location>
        <begin position="405"/>
        <end position="464"/>
    </location>
</feature>
<feature type="region of interest" description="Disordered" evidence="3">
    <location>
        <begin position="855"/>
        <end position="889"/>
    </location>
</feature>
<feature type="coiled-coil region" evidence="2">
    <location>
        <begin position="352"/>
        <end position="379"/>
    </location>
</feature>
<reference evidence="5" key="1">
    <citation type="journal article" date="2020" name="Nat. Commun.">
        <title>Large-scale genome sequencing of mycorrhizal fungi provides insights into the early evolution of symbiotic traits.</title>
        <authorList>
            <person name="Miyauchi S."/>
            <person name="Kiss E."/>
            <person name="Kuo A."/>
            <person name="Drula E."/>
            <person name="Kohler A."/>
            <person name="Sanchez-Garcia M."/>
            <person name="Morin E."/>
            <person name="Andreopoulos B."/>
            <person name="Barry K.W."/>
            <person name="Bonito G."/>
            <person name="Buee M."/>
            <person name="Carver A."/>
            <person name="Chen C."/>
            <person name="Cichocki N."/>
            <person name="Clum A."/>
            <person name="Culley D."/>
            <person name="Crous P.W."/>
            <person name="Fauchery L."/>
            <person name="Girlanda M."/>
            <person name="Hayes R.D."/>
            <person name="Keri Z."/>
            <person name="LaButti K."/>
            <person name="Lipzen A."/>
            <person name="Lombard V."/>
            <person name="Magnuson J."/>
            <person name="Maillard F."/>
            <person name="Murat C."/>
            <person name="Nolan M."/>
            <person name="Ohm R.A."/>
            <person name="Pangilinan J."/>
            <person name="Pereira M.F."/>
            <person name="Perotto S."/>
            <person name="Peter M."/>
            <person name="Pfister S."/>
            <person name="Riley R."/>
            <person name="Sitrit Y."/>
            <person name="Stielow J.B."/>
            <person name="Szollosi G."/>
            <person name="Zifcakova L."/>
            <person name="Stursova M."/>
            <person name="Spatafora J.W."/>
            <person name="Tedersoo L."/>
            <person name="Vaario L.M."/>
            <person name="Yamada A."/>
            <person name="Yan M."/>
            <person name="Wang P."/>
            <person name="Xu J."/>
            <person name="Bruns T."/>
            <person name="Baldrian P."/>
            <person name="Vilgalys R."/>
            <person name="Dunand C."/>
            <person name="Henrissat B."/>
            <person name="Grigoriev I.V."/>
            <person name="Hibbett D."/>
            <person name="Nagy L.G."/>
            <person name="Martin F.M."/>
        </authorList>
    </citation>
    <scope>NUCLEOTIDE SEQUENCE</scope>
    <source>
        <strain evidence="5">UP504</strain>
    </source>
</reference>
<feature type="region of interest" description="Disordered" evidence="3">
    <location>
        <begin position="77"/>
        <end position="216"/>
    </location>
</feature>
<dbReference type="SMART" id="SM00755">
    <property type="entry name" value="Grip"/>
    <property type="match status" value="1"/>
</dbReference>
<evidence type="ECO:0000256" key="2">
    <source>
        <dbReference type="SAM" id="Coils"/>
    </source>
</evidence>
<dbReference type="InterPro" id="IPR000237">
    <property type="entry name" value="GRIP_dom"/>
</dbReference>
<dbReference type="Pfam" id="PF01465">
    <property type="entry name" value="GRIP"/>
    <property type="match status" value="1"/>
</dbReference>
<feature type="coiled-coil region" evidence="2">
    <location>
        <begin position="673"/>
        <end position="830"/>
    </location>
</feature>
<feature type="coiled-coil region" evidence="2">
    <location>
        <begin position="497"/>
        <end position="642"/>
    </location>
</feature>
<dbReference type="GO" id="GO:0005856">
    <property type="term" value="C:cytoskeleton"/>
    <property type="evidence" value="ECO:0007669"/>
    <property type="project" value="TreeGrafter"/>
</dbReference>
<feature type="compositionally biased region" description="Basic and acidic residues" evidence="3">
    <location>
        <begin position="98"/>
        <end position="108"/>
    </location>
</feature>
<keyword evidence="6" id="KW-1185">Reference proteome</keyword>
<feature type="compositionally biased region" description="Pro residues" evidence="3">
    <location>
        <begin position="161"/>
        <end position="181"/>
    </location>
</feature>
<dbReference type="PROSITE" id="PS50913">
    <property type="entry name" value="GRIP"/>
    <property type="match status" value="1"/>
</dbReference>
<dbReference type="Gene3D" id="1.10.220.60">
    <property type="entry name" value="GRIP domain"/>
    <property type="match status" value="1"/>
</dbReference>
<dbReference type="PANTHER" id="PTHR32083">
    <property type="entry name" value="CILIA AND FLAGELLA-ASSOCIATED PROTEIN 58-RELATED"/>
    <property type="match status" value="1"/>
</dbReference>
<organism evidence="5 6">
    <name type="scientific">Hydnum rufescens UP504</name>
    <dbReference type="NCBI Taxonomy" id="1448309"/>
    <lineage>
        <taxon>Eukaryota</taxon>
        <taxon>Fungi</taxon>
        <taxon>Dikarya</taxon>
        <taxon>Basidiomycota</taxon>
        <taxon>Agaricomycotina</taxon>
        <taxon>Agaricomycetes</taxon>
        <taxon>Cantharellales</taxon>
        <taxon>Hydnaceae</taxon>
        <taxon>Hydnum</taxon>
    </lineage>
</organism>